<dbReference type="Proteomes" id="UP001215598">
    <property type="component" value="Unassembled WGS sequence"/>
</dbReference>
<dbReference type="AlphaFoldDB" id="A0AAD7I0R5"/>
<keyword evidence="2" id="KW-1185">Reference proteome</keyword>
<gene>
    <name evidence="1" type="ORF">B0H16DRAFT_1696422</name>
</gene>
<sequence length="229" mass="24813">MTGKKNNGTVVRLLRVQSGPAGICEPSEKKTPPGFDTEAETVGGMMTQASENPLFHLLLEIRAKRNYAKGALVAFSKNGSREARTMGRVHPHRKTESRAVKAFSAGYGSDGTCVYCAVSQAQVRLGSLNNYHLATCQTKNESLPDGEDDGPHLAATRRRNYDEAQSPEGRAASRQLIWTNPSGSTVRRPFIVVWCSAGLKSTPKRISRMAVAGLTRGPIGEEIRRCQGA</sequence>
<evidence type="ECO:0000313" key="1">
    <source>
        <dbReference type="EMBL" id="KAJ7732451.1"/>
    </source>
</evidence>
<organism evidence="1 2">
    <name type="scientific">Mycena metata</name>
    <dbReference type="NCBI Taxonomy" id="1033252"/>
    <lineage>
        <taxon>Eukaryota</taxon>
        <taxon>Fungi</taxon>
        <taxon>Dikarya</taxon>
        <taxon>Basidiomycota</taxon>
        <taxon>Agaricomycotina</taxon>
        <taxon>Agaricomycetes</taxon>
        <taxon>Agaricomycetidae</taxon>
        <taxon>Agaricales</taxon>
        <taxon>Marasmiineae</taxon>
        <taxon>Mycenaceae</taxon>
        <taxon>Mycena</taxon>
    </lineage>
</organism>
<name>A0AAD7I0R5_9AGAR</name>
<evidence type="ECO:0000313" key="2">
    <source>
        <dbReference type="Proteomes" id="UP001215598"/>
    </source>
</evidence>
<reference evidence="1" key="1">
    <citation type="submission" date="2023-03" db="EMBL/GenBank/DDBJ databases">
        <title>Massive genome expansion in bonnet fungi (Mycena s.s.) driven by repeated elements and novel gene families across ecological guilds.</title>
        <authorList>
            <consortium name="Lawrence Berkeley National Laboratory"/>
            <person name="Harder C.B."/>
            <person name="Miyauchi S."/>
            <person name="Viragh M."/>
            <person name="Kuo A."/>
            <person name="Thoen E."/>
            <person name="Andreopoulos B."/>
            <person name="Lu D."/>
            <person name="Skrede I."/>
            <person name="Drula E."/>
            <person name="Henrissat B."/>
            <person name="Morin E."/>
            <person name="Kohler A."/>
            <person name="Barry K."/>
            <person name="LaButti K."/>
            <person name="Morin E."/>
            <person name="Salamov A."/>
            <person name="Lipzen A."/>
            <person name="Mereny Z."/>
            <person name="Hegedus B."/>
            <person name="Baldrian P."/>
            <person name="Stursova M."/>
            <person name="Weitz H."/>
            <person name="Taylor A."/>
            <person name="Grigoriev I.V."/>
            <person name="Nagy L.G."/>
            <person name="Martin F."/>
            <person name="Kauserud H."/>
        </authorList>
    </citation>
    <scope>NUCLEOTIDE SEQUENCE</scope>
    <source>
        <strain evidence="1">CBHHK182m</strain>
    </source>
</reference>
<proteinExistence type="predicted"/>
<protein>
    <submittedName>
        <fullName evidence="1">Uncharacterized protein</fullName>
    </submittedName>
</protein>
<dbReference type="EMBL" id="JARKIB010000145">
    <property type="protein sequence ID" value="KAJ7732451.1"/>
    <property type="molecule type" value="Genomic_DNA"/>
</dbReference>
<comment type="caution">
    <text evidence="1">The sequence shown here is derived from an EMBL/GenBank/DDBJ whole genome shotgun (WGS) entry which is preliminary data.</text>
</comment>
<accession>A0AAD7I0R5</accession>